<dbReference type="InterPro" id="IPR001451">
    <property type="entry name" value="Hexapep"/>
</dbReference>
<dbReference type="InterPro" id="IPR042122">
    <property type="entry name" value="Ser_AcTrfase_N_sf"/>
</dbReference>
<keyword evidence="8" id="KW-0198">Cysteine biosynthesis</keyword>
<dbReference type="GO" id="GO:0005737">
    <property type="term" value="C:cytoplasm"/>
    <property type="evidence" value="ECO:0007669"/>
    <property type="project" value="InterPro"/>
</dbReference>
<dbReference type="FunFam" id="2.160.10.10:FF:000002">
    <property type="entry name" value="Serine acetyltransferase"/>
    <property type="match status" value="1"/>
</dbReference>
<dbReference type="Gene3D" id="1.10.3130.10">
    <property type="entry name" value="serine acetyltransferase, domain 1"/>
    <property type="match status" value="1"/>
</dbReference>
<evidence type="ECO:0000256" key="6">
    <source>
        <dbReference type="ARBA" id="ARBA00022679"/>
    </source>
</evidence>
<evidence type="ECO:0000256" key="5">
    <source>
        <dbReference type="ARBA" id="ARBA00022605"/>
    </source>
</evidence>
<keyword evidence="5" id="KW-0028">Amino-acid biosynthesis</keyword>
<sequence>MTAVSNKTNNLSCEAEQMWKVMRVEAQKASANEPLMASFFHSNILNHSDFSSAISFYLSNHIATDDVPAMTLRSVFQQAMVSDPSIEERMLQDLLAHYTRDPACGEYITPFLYFQGYHAVQTYRIAHWLWLQGRTLLASYMQGRIFEQFDLDIHPAASIAGGVMIDHAIGVIIGETAMIERDASMLHEITLEGGDVSCGNRHPVIRQGALLGAGSKVLGNIELGEGVKIGSGSVVLDNIPARQTAVGVPARVVGQVSSEMPALDMDHQLDDV</sequence>
<dbReference type="InterPro" id="IPR018357">
    <property type="entry name" value="Hexapep_transf_CS"/>
</dbReference>
<dbReference type="AlphaFoldDB" id="A0A1D2QT97"/>
<evidence type="ECO:0000256" key="2">
    <source>
        <dbReference type="ARBA" id="ARBA00007274"/>
    </source>
</evidence>
<evidence type="ECO:0000256" key="8">
    <source>
        <dbReference type="ARBA" id="ARBA00023192"/>
    </source>
</evidence>
<gene>
    <name evidence="12" type="ORF">AB835_01805</name>
</gene>
<dbReference type="Pfam" id="PF06426">
    <property type="entry name" value="SATase_N"/>
    <property type="match status" value="1"/>
</dbReference>
<reference evidence="12 13" key="1">
    <citation type="journal article" date="2016" name="Appl. Environ. Microbiol.">
        <title>Lack of Overt Genome Reduction in the Bryostatin-Producing Bryozoan Symbiont "Candidatus Endobugula sertula".</title>
        <authorList>
            <person name="Miller I.J."/>
            <person name="Vanee N."/>
            <person name="Fong S.S."/>
            <person name="Lim-Fong G.E."/>
            <person name="Kwan J.C."/>
        </authorList>
    </citation>
    <scope>NUCLEOTIDE SEQUENCE [LARGE SCALE GENOMIC DNA]</scope>
    <source>
        <strain evidence="12">AB1-4</strain>
    </source>
</reference>
<dbReference type="InterPro" id="IPR011004">
    <property type="entry name" value="Trimer_LpxA-like_sf"/>
</dbReference>
<comment type="caution">
    <text evidence="12">The sequence shown here is derived from an EMBL/GenBank/DDBJ whole genome shotgun (WGS) entry which is preliminary data.</text>
</comment>
<dbReference type="Proteomes" id="UP000242502">
    <property type="component" value="Unassembled WGS sequence"/>
</dbReference>
<evidence type="ECO:0000256" key="7">
    <source>
        <dbReference type="ARBA" id="ARBA00022737"/>
    </source>
</evidence>
<evidence type="ECO:0000259" key="11">
    <source>
        <dbReference type="SMART" id="SM00971"/>
    </source>
</evidence>
<evidence type="ECO:0000313" key="12">
    <source>
        <dbReference type="EMBL" id="ODS24811.1"/>
    </source>
</evidence>
<dbReference type="EC" id="2.3.1.30" evidence="3"/>
<dbReference type="STRING" id="62101.AB835_01805"/>
<feature type="domain" description="Serine acetyltransferase N-terminal" evidence="11">
    <location>
        <begin position="18"/>
        <end position="122"/>
    </location>
</feature>
<evidence type="ECO:0000256" key="3">
    <source>
        <dbReference type="ARBA" id="ARBA00013266"/>
    </source>
</evidence>
<evidence type="ECO:0000256" key="4">
    <source>
        <dbReference type="ARBA" id="ARBA00018522"/>
    </source>
</evidence>
<dbReference type="EMBL" id="MDLC01000004">
    <property type="protein sequence ID" value="ODS24811.1"/>
    <property type="molecule type" value="Genomic_DNA"/>
</dbReference>
<name>A0A1D2QT97_9GAMM</name>
<evidence type="ECO:0000256" key="9">
    <source>
        <dbReference type="ARBA" id="ARBA00023315"/>
    </source>
</evidence>
<dbReference type="CDD" id="cd03354">
    <property type="entry name" value="LbH_SAT"/>
    <property type="match status" value="1"/>
</dbReference>
<comment type="similarity">
    <text evidence="2">Belongs to the transferase hexapeptide repeat family.</text>
</comment>
<dbReference type="NCBIfam" id="NF041874">
    <property type="entry name" value="EPS_EpsC"/>
    <property type="match status" value="1"/>
</dbReference>
<comment type="catalytic activity">
    <reaction evidence="10">
        <text>L-serine + acetyl-CoA = O-acetyl-L-serine + CoA</text>
        <dbReference type="Rhea" id="RHEA:24560"/>
        <dbReference type="ChEBI" id="CHEBI:33384"/>
        <dbReference type="ChEBI" id="CHEBI:57287"/>
        <dbReference type="ChEBI" id="CHEBI:57288"/>
        <dbReference type="ChEBI" id="CHEBI:58340"/>
        <dbReference type="EC" id="2.3.1.30"/>
    </reaction>
</comment>
<dbReference type="SMART" id="SM00971">
    <property type="entry name" value="SATase_N"/>
    <property type="match status" value="1"/>
</dbReference>
<evidence type="ECO:0000256" key="10">
    <source>
        <dbReference type="ARBA" id="ARBA00049486"/>
    </source>
</evidence>
<dbReference type="InterPro" id="IPR053376">
    <property type="entry name" value="Serine_acetyltransferase"/>
</dbReference>
<dbReference type="PANTHER" id="PTHR42811">
    <property type="entry name" value="SERINE ACETYLTRANSFERASE"/>
    <property type="match status" value="1"/>
</dbReference>
<dbReference type="PROSITE" id="PS00101">
    <property type="entry name" value="HEXAPEP_TRANSFERASES"/>
    <property type="match status" value="1"/>
</dbReference>
<protein>
    <recommendedName>
        <fullName evidence="4">Serine acetyltransferase</fullName>
        <ecNumber evidence="3">2.3.1.30</ecNumber>
    </recommendedName>
</protein>
<evidence type="ECO:0000256" key="1">
    <source>
        <dbReference type="ARBA" id="ARBA00004876"/>
    </source>
</evidence>
<dbReference type="InterPro" id="IPR045304">
    <property type="entry name" value="LbH_SAT"/>
</dbReference>
<evidence type="ECO:0000313" key="13">
    <source>
        <dbReference type="Proteomes" id="UP000242502"/>
    </source>
</evidence>
<keyword evidence="9" id="KW-0012">Acyltransferase</keyword>
<dbReference type="Pfam" id="PF00132">
    <property type="entry name" value="Hexapep"/>
    <property type="match status" value="1"/>
</dbReference>
<organism evidence="12 13">
    <name type="scientific">Candidatus Endobugula sertula</name>
    <name type="common">Bugula neritina bacterial symbiont</name>
    <dbReference type="NCBI Taxonomy" id="62101"/>
    <lineage>
        <taxon>Bacteria</taxon>
        <taxon>Pseudomonadati</taxon>
        <taxon>Pseudomonadota</taxon>
        <taxon>Gammaproteobacteria</taxon>
        <taxon>Cellvibrionales</taxon>
        <taxon>Cellvibrionaceae</taxon>
        <taxon>Candidatus Endobugula</taxon>
    </lineage>
</organism>
<dbReference type="InterPro" id="IPR010493">
    <property type="entry name" value="Ser_AcTrfase_N"/>
</dbReference>
<keyword evidence="6 12" id="KW-0808">Transferase</keyword>
<comment type="pathway">
    <text evidence="1">Amino-acid biosynthesis; L-cysteine biosynthesis; L-cysteine from L-serine: step 1/2.</text>
</comment>
<dbReference type="GO" id="GO:0009001">
    <property type="term" value="F:serine O-acetyltransferase activity"/>
    <property type="evidence" value="ECO:0007669"/>
    <property type="project" value="UniProtKB-EC"/>
</dbReference>
<proteinExistence type="inferred from homology"/>
<dbReference type="GO" id="GO:0006535">
    <property type="term" value="P:cysteine biosynthetic process from serine"/>
    <property type="evidence" value="ECO:0007669"/>
    <property type="project" value="InterPro"/>
</dbReference>
<dbReference type="Gene3D" id="2.160.10.10">
    <property type="entry name" value="Hexapeptide repeat proteins"/>
    <property type="match status" value="1"/>
</dbReference>
<dbReference type="SUPFAM" id="SSF51161">
    <property type="entry name" value="Trimeric LpxA-like enzymes"/>
    <property type="match status" value="1"/>
</dbReference>
<keyword evidence="7" id="KW-0677">Repeat</keyword>
<accession>A0A1D2QT97</accession>
<dbReference type="UniPathway" id="UPA00136">
    <property type="reaction ID" value="UER00199"/>
</dbReference>